<dbReference type="CDD" id="cd01189">
    <property type="entry name" value="INT_ICEBs1_C_like"/>
    <property type="match status" value="1"/>
</dbReference>
<gene>
    <name evidence="3" type="ORF">L2504_05135</name>
</gene>
<evidence type="ECO:0000313" key="3">
    <source>
        <dbReference type="EMBL" id="MCZ3781522.1"/>
    </source>
</evidence>
<accession>A0ABT4K706</accession>
<dbReference type="InterPro" id="IPR050090">
    <property type="entry name" value="Tyrosine_recombinase_XerCD"/>
</dbReference>
<dbReference type="SUPFAM" id="SSF56349">
    <property type="entry name" value="DNA breaking-rejoining enzymes"/>
    <property type="match status" value="1"/>
</dbReference>
<name>A0ABT4K706_9LACO</name>
<evidence type="ECO:0000313" key="4">
    <source>
        <dbReference type="Proteomes" id="UP001527392"/>
    </source>
</evidence>
<dbReference type="InterPro" id="IPR002104">
    <property type="entry name" value="Integrase_catalytic"/>
</dbReference>
<dbReference type="Pfam" id="PF00589">
    <property type="entry name" value="Phage_integrase"/>
    <property type="match status" value="1"/>
</dbReference>
<reference evidence="3 4" key="1">
    <citation type="submission" date="2022-01" db="EMBL/GenBank/DDBJ databases">
        <title>VMRC isolate genome collection.</title>
        <authorList>
            <person name="France M."/>
            <person name="Rutt L."/>
            <person name="Humphrys M."/>
            <person name="Ravel J."/>
        </authorList>
    </citation>
    <scope>NUCLEOTIDE SEQUENCE [LARGE SCALE GENOMIC DNA]</scope>
    <source>
        <strain evidence="3 4">C0030B4</strain>
    </source>
</reference>
<feature type="domain" description="Tyr recombinase" evidence="2">
    <location>
        <begin position="1"/>
        <end position="171"/>
    </location>
</feature>
<dbReference type="PROSITE" id="PS51898">
    <property type="entry name" value="TYR_RECOMBINASE"/>
    <property type="match status" value="1"/>
</dbReference>
<dbReference type="InterPro" id="IPR013762">
    <property type="entry name" value="Integrase-like_cat_sf"/>
</dbReference>
<dbReference type="PANTHER" id="PTHR30349">
    <property type="entry name" value="PHAGE INTEGRASE-RELATED"/>
    <property type="match status" value="1"/>
</dbReference>
<evidence type="ECO:0000259" key="2">
    <source>
        <dbReference type="PROSITE" id="PS51898"/>
    </source>
</evidence>
<organism evidence="3 4">
    <name type="scientific">Limosilactobacillus vaginalis</name>
    <dbReference type="NCBI Taxonomy" id="1633"/>
    <lineage>
        <taxon>Bacteria</taxon>
        <taxon>Bacillati</taxon>
        <taxon>Bacillota</taxon>
        <taxon>Bacilli</taxon>
        <taxon>Lactobacillales</taxon>
        <taxon>Lactobacillaceae</taxon>
        <taxon>Limosilactobacillus</taxon>
    </lineage>
</organism>
<dbReference type="EMBL" id="JAKHMS010000010">
    <property type="protein sequence ID" value="MCZ3781522.1"/>
    <property type="molecule type" value="Genomic_DNA"/>
</dbReference>
<protein>
    <submittedName>
        <fullName evidence="3">Site-specific integrase</fullName>
    </submittedName>
</protein>
<proteinExistence type="predicted"/>
<dbReference type="Proteomes" id="UP001527392">
    <property type="component" value="Unassembled WGS sequence"/>
</dbReference>
<dbReference type="Gene3D" id="1.10.443.10">
    <property type="entry name" value="Intergrase catalytic core"/>
    <property type="match status" value="1"/>
</dbReference>
<comment type="caution">
    <text evidence="3">The sequence shown here is derived from an EMBL/GenBank/DDBJ whole genome shotgun (WGS) entry which is preliminary data.</text>
</comment>
<dbReference type="InterPro" id="IPR011010">
    <property type="entry name" value="DNA_brk_join_enz"/>
</dbReference>
<dbReference type="PANTHER" id="PTHR30349:SF64">
    <property type="entry name" value="PROPHAGE INTEGRASE INTD-RELATED"/>
    <property type="match status" value="1"/>
</dbReference>
<keyword evidence="1" id="KW-0233">DNA recombination</keyword>
<sequence>MLNLYYFTGMRVSEALALWWSDINLNGAYITVSHTLTNSKDSNKRRKPYTKTASGMRTIDIPQDLVELLAWWRKIQNDNLPQHGNDHYVLSPTDRPLHRSSVNNIINRYADLAGVHRIKAKELRASHASLLINQYNIDILAVSQRLGHAKPTTTLKYYAQLWRGRNRTVADRLNGAMGEINHPSHSLVKFVGNQYVKP</sequence>
<dbReference type="RefSeq" id="WP_251951276.1">
    <property type="nucleotide sequence ID" value="NZ_CAKMAX010000025.1"/>
</dbReference>
<evidence type="ECO:0000256" key="1">
    <source>
        <dbReference type="ARBA" id="ARBA00023172"/>
    </source>
</evidence>
<keyword evidence="4" id="KW-1185">Reference proteome</keyword>